<dbReference type="KEGG" id="ccur:IAR63_17745"/>
<dbReference type="RefSeq" id="WP_187707597.1">
    <property type="nucleotide sequence ID" value="NZ_CP060823.1"/>
</dbReference>
<evidence type="ECO:0000259" key="6">
    <source>
        <dbReference type="PROSITE" id="PS51192"/>
    </source>
</evidence>
<dbReference type="Proteomes" id="UP000516013">
    <property type="component" value="Plasmid p-r.curvispora1"/>
</dbReference>
<dbReference type="GO" id="GO:0016787">
    <property type="term" value="F:hydrolase activity"/>
    <property type="evidence" value="ECO:0007669"/>
    <property type="project" value="UniProtKB-KW"/>
</dbReference>
<geneLocation type="plasmid" evidence="8 9">
    <name>p-r.curvispora1</name>
</geneLocation>
<dbReference type="InterPro" id="IPR049730">
    <property type="entry name" value="SNF2/RAD54-like_C"/>
</dbReference>
<dbReference type="GO" id="GO:0004386">
    <property type="term" value="F:helicase activity"/>
    <property type="evidence" value="ECO:0007669"/>
    <property type="project" value="UniProtKB-KW"/>
</dbReference>
<dbReference type="PROSITE" id="PS51192">
    <property type="entry name" value="HELICASE_ATP_BIND_1"/>
    <property type="match status" value="1"/>
</dbReference>
<dbReference type="InterPro" id="IPR001650">
    <property type="entry name" value="Helicase_C-like"/>
</dbReference>
<feature type="domain" description="Helicase C-terminal" evidence="7">
    <location>
        <begin position="429"/>
        <end position="592"/>
    </location>
</feature>
<dbReference type="AlphaFoldDB" id="A0A7H0F5W6"/>
<gene>
    <name evidence="8" type="ORF">IAR63_17745</name>
</gene>
<dbReference type="CDD" id="cd18793">
    <property type="entry name" value="SF2_C_SNF"/>
    <property type="match status" value="1"/>
</dbReference>
<dbReference type="InterPro" id="IPR038718">
    <property type="entry name" value="SNF2-like_sf"/>
</dbReference>
<dbReference type="SUPFAM" id="SSF52540">
    <property type="entry name" value="P-loop containing nucleoside triphosphate hydrolases"/>
    <property type="match status" value="2"/>
</dbReference>
<evidence type="ECO:0000259" key="7">
    <source>
        <dbReference type="PROSITE" id="PS51194"/>
    </source>
</evidence>
<dbReference type="Pfam" id="PF00271">
    <property type="entry name" value="Helicase_C"/>
    <property type="match status" value="1"/>
</dbReference>
<evidence type="ECO:0000313" key="8">
    <source>
        <dbReference type="EMBL" id="QNP31432.1"/>
    </source>
</evidence>
<dbReference type="InterPro" id="IPR014001">
    <property type="entry name" value="Helicase_ATP-bd"/>
</dbReference>
<evidence type="ECO:0000256" key="1">
    <source>
        <dbReference type="ARBA" id="ARBA00022741"/>
    </source>
</evidence>
<keyword evidence="9" id="KW-1185">Reference proteome</keyword>
<evidence type="ECO:0000256" key="5">
    <source>
        <dbReference type="SAM" id="Coils"/>
    </source>
</evidence>
<dbReference type="PANTHER" id="PTHR45766">
    <property type="entry name" value="DNA ANNEALING HELICASE AND ENDONUCLEASE ZRANB3 FAMILY MEMBER"/>
    <property type="match status" value="1"/>
</dbReference>
<keyword evidence="5" id="KW-0175">Coiled coil</keyword>
<feature type="domain" description="Helicase ATP-binding" evidence="6">
    <location>
        <begin position="117"/>
        <end position="292"/>
    </location>
</feature>
<sequence length="961" mass="110879">MELAPGARILCRDAEWLVKDVSLSSDGDKIIQVVGVSEFIRGTRSLFLEELESKKGPFEVLKAEKTGLVTDTSPEYRNSRLFIEANLKQIAPPDSKIYVGHRAAMDTLKYQLSPTSMALKMLRQRMLIADGVGLGKTLECGILVAELIARHRGRRILVVTSKSMMAQFQKEFWFRFTIPLVRLDSTEVQRIKSIIPTNHNPFYYYDRTIISIDTLKQDREYRNYLEKANWDIIIIDEAHNVAKRGRAEDNSLRSKLAQRLSKRSDTLILLSATPHDGKPESFASLMNMLDPTAIADESDYTKDDIRNLYIRRFKKDVLADLRDNVPERHSQSIDTPASESEERVFDLLDNLNLSGDKQLRGGQLFKTTLLKSILSSPMACLATVNNRLKKLKEGNKKNPVGGENHRADIEALQELQQSLGEVGKEDFSKYQRLLKLIKQDLSWNGEDSGDRLVIFTGRLETLDFLFTELQKDLKLKSGSILKLKGDMSDTQQLEVVEQFSKEKDPVRILLATEVASEGINLHYLSHRLIHFDIPWSFMTLQQRNGRIDRYGQSKKPEITYLLTRSRRNRMDEVHRIIKVLLAKEEQATKNIGDPAILIGVFNAQEEENYISDLIEQGKTAEEFNSMLENNNKKEEGGLFDWFENDQEDDYSSSPQPEELCETGSLLSLFDSTFDFVSTALSSDIVNVTNLNINQQVRFIELQLPDELRSRYKRLPREIIPEPKDLLYLTDSPQVIKKEIADARQQEKQWSMKQYLWELHPLVEWLTDRCLFHIPRHQAPVIQLPSDKKTLTFICFGSFSNRQGSPIISRQFSVIVDHNNPYRIEDFAETIKKVGLNKPIPNPGNIDISEVSSFLKEVVKKGQEYLEKERKTVQQELNERIAKEKSRLKDLRQYHLQKWNHFYLDSGINQKMTQEKVEKKQQEIDKMFQEHEQWVERYMSTSSAKALNSPTPYIKLIAVLRG</sequence>
<evidence type="ECO:0000256" key="2">
    <source>
        <dbReference type="ARBA" id="ARBA00022801"/>
    </source>
</evidence>
<dbReference type="EMBL" id="CP060823">
    <property type="protein sequence ID" value="QNP31432.1"/>
    <property type="molecule type" value="Genomic_DNA"/>
</dbReference>
<accession>A0A7H0F5W6</accession>
<keyword evidence="4" id="KW-0067">ATP-binding</keyword>
<dbReference type="InterPro" id="IPR000330">
    <property type="entry name" value="SNF2_N"/>
</dbReference>
<feature type="coiled-coil region" evidence="5">
    <location>
        <begin position="873"/>
        <end position="936"/>
    </location>
</feature>
<protein>
    <submittedName>
        <fullName evidence="8">DEAD/DEAH box helicase family protein</fullName>
    </submittedName>
</protein>
<keyword evidence="8" id="KW-0614">Plasmid</keyword>
<dbReference type="SMART" id="SM00490">
    <property type="entry name" value="HELICc"/>
    <property type="match status" value="1"/>
</dbReference>
<proteinExistence type="predicted"/>
<keyword evidence="1" id="KW-0547">Nucleotide-binding</keyword>
<evidence type="ECO:0000313" key="9">
    <source>
        <dbReference type="Proteomes" id="UP000516013"/>
    </source>
</evidence>
<evidence type="ECO:0000256" key="3">
    <source>
        <dbReference type="ARBA" id="ARBA00022806"/>
    </source>
</evidence>
<dbReference type="InterPro" id="IPR027417">
    <property type="entry name" value="P-loop_NTPase"/>
</dbReference>
<dbReference type="PANTHER" id="PTHR45766:SF6">
    <property type="entry name" value="SWI_SNF-RELATED MATRIX-ASSOCIATED ACTIN-DEPENDENT REGULATOR OF CHROMATIN SUBFAMILY A-LIKE PROTEIN 1"/>
    <property type="match status" value="1"/>
</dbReference>
<dbReference type="CDD" id="cd18011">
    <property type="entry name" value="DEXDc_RapA"/>
    <property type="match status" value="1"/>
</dbReference>
<reference evidence="8 9" key="1">
    <citation type="submission" date="2020-08" db="EMBL/GenBank/DDBJ databases">
        <title>Complete genome sequence of Raphidiopsis curvispora isolated from drinking water reservoir in South Korea.</title>
        <authorList>
            <person name="Jeong J."/>
        </authorList>
    </citation>
    <scope>NUCLEOTIDE SEQUENCE [LARGE SCALE GENOMIC DNA]</scope>
    <source>
        <strain evidence="8 9">GIHE-G1</strain>
        <plasmid evidence="8 9">p-r.curvispora1</plasmid>
    </source>
</reference>
<dbReference type="PROSITE" id="PS51194">
    <property type="entry name" value="HELICASE_CTER"/>
    <property type="match status" value="1"/>
</dbReference>
<dbReference type="SMART" id="SM00487">
    <property type="entry name" value="DEXDc"/>
    <property type="match status" value="1"/>
</dbReference>
<keyword evidence="2" id="KW-0378">Hydrolase</keyword>
<name>A0A7H0F5W6_9CYAN</name>
<keyword evidence="3 8" id="KW-0347">Helicase</keyword>
<dbReference type="Gene3D" id="3.40.50.300">
    <property type="entry name" value="P-loop containing nucleotide triphosphate hydrolases"/>
    <property type="match status" value="1"/>
</dbReference>
<organism evidence="8 9">
    <name type="scientific">Cylindrospermopsis curvispora GIHE-G1</name>
    <dbReference type="NCBI Taxonomy" id="2666332"/>
    <lineage>
        <taxon>Bacteria</taxon>
        <taxon>Bacillati</taxon>
        <taxon>Cyanobacteriota</taxon>
        <taxon>Cyanophyceae</taxon>
        <taxon>Nostocales</taxon>
        <taxon>Aphanizomenonaceae</taxon>
        <taxon>Cylindrospermopsis</taxon>
    </lineage>
</organism>
<dbReference type="Pfam" id="PF00176">
    <property type="entry name" value="SNF2-rel_dom"/>
    <property type="match status" value="1"/>
</dbReference>
<dbReference type="Gene3D" id="3.40.50.10810">
    <property type="entry name" value="Tandem AAA-ATPase domain"/>
    <property type="match status" value="1"/>
</dbReference>
<dbReference type="InterPro" id="IPR057342">
    <property type="entry name" value="DEXDc_RapA"/>
</dbReference>
<dbReference type="GO" id="GO:0005524">
    <property type="term" value="F:ATP binding"/>
    <property type="evidence" value="ECO:0007669"/>
    <property type="project" value="UniProtKB-KW"/>
</dbReference>
<evidence type="ECO:0000256" key="4">
    <source>
        <dbReference type="ARBA" id="ARBA00022840"/>
    </source>
</evidence>